<gene>
    <name evidence="3" type="ORF">AArcSt2_09205</name>
</gene>
<keyword evidence="1" id="KW-0378">Hydrolase</keyword>
<dbReference type="InterPro" id="IPR011059">
    <property type="entry name" value="Metal-dep_hydrolase_composite"/>
</dbReference>
<dbReference type="GO" id="GO:0016810">
    <property type="term" value="F:hydrolase activity, acting on carbon-nitrogen (but not peptide) bonds"/>
    <property type="evidence" value="ECO:0007669"/>
    <property type="project" value="InterPro"/>
</dbReference>
<dbReference type="PANTHER" id="PTHR43794">
    <property type="entry name" value="AMINOHYDROLASE SSNA-RELATED"/>
    <property type="match status" value="1"/>
</dbReference>
<accession>A0AAE3FXG5</accession>
<dbReference type="AlphaFoldDB" id="A0AAE3FXG5"/>
<feature type="domain" description="Amidohydrolase-related" evidence="2">
    <location>
        <begin position="60"/>
        <end position="428"/>
    </location>
</feature>
<dbReference type="EMBL" id="JAKRVX010000003">
    <property type="protein sequence ID" value="MCL9817119.1"/>
    <property type="molecule type" value="Genomic_DNA"/>
</dbReference>
<dbReference type="PANTHER" id="PTHR43794:SF11">
    <property type="entry name" value="AMIDOHYDROLASE-RELATED DOMAIN-CONTAINING PROTEIN"/>
    <property type="match status" value="1"/>
</dbReference>
<dbReference type="InterPro" id="IPR050287">
    <property type="entry name" value="MTA/SAH_deaminase"/>
</dbReference>
<sequence length="478" mass="50598">MDTRITNALVVTMDDAVGTSGGVGIVDDGAVGIKDGKIAYVGPTADCPAASETIDAAGCMVLPGLLNAHTHMSQTLIRGAAQDVPEIEWMNAALGPIANAMTESDRIAGARLGAIEAIRTGATTICEYTKDVGQYVESVYLPLGVRTVATEMINEISADRATNDPDTPYPFDRAQGHKELAQAESVFETYEENPLVTPMYGPQALDMVSIDLLTEIEQRSSETGRRIHMHVAQGQREARQIAARYGTNETTVSVLESHGLLSDRLIATHLHGATPDERAVLAEQSVRMIGCPSSIVAIDGIVPPLVEYRSHGGIAAIGTDQAPGPGGHNMLRELRTAALCSKAANTDPTALPAWDALKLVTIDAARVLGLDDHVGSLTVGKQADIITVDLESVGIAPTVSRPFHTAIPNLVYGASGMDVRDVFVNGTALLRDHEFVTIDSEKVIADAIDRATAVFDRAEDAWRAADSSVVTAVTDGYL</sequence>
<dbReference type="InterPro" id="IPR006680">
    <property type="entry name" value="Amidohydro-rel"/>
</dbReference>
<reference evidence="3" key="2">
    <citation type="submission" date="2022-02" db="EMBL/GenBank/DDBJ databases">
        <authorList>
            <person name="Elcheninov A.G."/>
            <person name="Sorokin D.Y."/>
            <person name="Kublanov I.V."/>
        </authorList>
    </citation>
    <scope>NUCLEOTIDE SEQUENCE</scope>
    <source>
        <strain evidence="3">AArc-St2</strain>
    </source>
</reference>
<keyword evidence="4" id="KW-1185">Reference proteome</keyword>
<name>A0AAE3FXG5_9EURY</name>
<dbReference type="RefSeq" id="WP_250584113.1">
    <property type="nucleotide sequence ID" value="NZ_JAKRVX010000003.1"/>
</dbReference>
<dbReference type="Pfam" id="PF01979">
    <property type="entry name" value="Amidohydro_1"/>
    <property type="match status" value="1"/>
</dbReference>
<dbReference type="Gene3D" id="2.30.40.10">
    <property type="entry name" value="Urease, subunit C, domain 1"/>
    <property type="match status" value="1"/>
</dbReference>
<dbReference type="Gene3D" id="3.20.20.140">
    <property type="entry name" value="Metal-dependent hydrolases"/>
    <property type="match status" value="1"/>
</dbReference>
<evidence type="ECO:0000313" key="4">
    <source>
        <dbReference type="Proteomes" id="UP001203207"/>
    </source>
</evidence>
<evidence type="ECO:0000259" key="2">
    <source>
        <dbReference type="Pfam" id="PF01979"/>
    </source>
</evidence>
<dbReference type="InterPro" id="IPR032466">
    <property type="entry name" value="Metal_Hydrolase"/>
</dbReference>
<organism evidence="3 4">
    <name type="scientific">Natronocalculus amylovorans</name>
    <dbReference type="NCBI Taxonomy" id="2917812"/>
    <lineage>
        <taxon>Archaea</taxon>
        <taxon>Methanobacteriati</taxon>
        <taxon>Methanobacteriota</taxon>
        <taxon>Stenosarchaea group</taxon>
        <taxon>Halobacteria</taxon>
        <taxon>Halobacteriales</taxon>
        <taxon>Haloferacaceae</taxon>
        <taxon>Natronocalculus</taxon>
    </lineage>
</organism>
<evidence type="ECO:0000313" key="3">
    <source>
        <dbReference type="EMBL" id="MCL9817119.1"/>
    </source>
</evidence>
<protein>
    <submittedName>
        <fullName evidence="3">Amidohydrolase family protein</fullName>
    </submittedName>
</protein>
<reference evidence="3" key="1">
    <citation type="journal article" date="2022" name="Syst. Appl. Microbiol.">
        <title>Natronocalculus amylovorans gen. nov., sp. nov., and Natranaeroarchaeum aerophilus sp. nov., dominant culturable amylolytic natronoarchaea from hypersaline soda lakes in southwestern Siberia.</title>
        <authorList>
            <person name="Sorokin D.Y."/>
            <person name="Elcheninov A.G."/>
            <person name="Khizhniak T.V."/>
            <person name="Koenen M."/>
            <person name="Bale N.J."/>
            <person name="Damste J.S.S."/>
            <person name="Kublanov I.V."/>
        </authorList>
    </citation>
    <scope>NUCLEOTIDE SEQUENCE</scope>
    <source>
        <strain evidence="3">AArc-St2</strain>
    </source>
</reference>
<dbReference type="SUPFAM" id="SSF51556">
    <property type="entry name" value="Metallo-dependent hydrolases"/>
    <property type="match status" value="1"/>
</dbReference>
<proteinExistence type="predicted"/>
<dbReference type="SUPFAM" id="SSF51338">
    <property type="entry name" value="Composite domain of metallo-dependent hydrolases"/>
    <property type="match status" value="1"/>
</dbReference>
<comment type="caution">
    <text evidence="3">The sequence shown here is derived from an EMBL/GenBank/DDBJ whole genome shotgun (WGS) entry which is preliminary data.</text>
</comment>
<dbReference type="Proteomes" id="UP001203207">
    <property type="component" value="Unassembled WGS sequence"/>
</dbReference>
<evidence type="ECO:0000256" key="1">
    <source>
        <dbReference type="ARBA" id="ARBA00022801"/>
    </source>
</evidence>